<feature type="transmembrane region" description="Helical" evidence="1">
    <location>
        <begin position="20"/>
        <end position="42"/>
    </location>
</feature>
<keyword evidence="1" id="KW-1133">Transmembrane helix</keyword>
<dbReference type="AlphaFoldDB" id="A0A0G4GUT3"/>
<proteinExistence type="predicted"/>
<evidence type="ECO:0000313" key="4">
    <source>
        <dbReference type="Proteomes" id="UP000041254"/>
    </source>
</evidence>
<protein>
    <recommendedName>
        <fullName evidence="2">Beta-lactamase-related domain-containing protein</fullName>
    </recommendedName>
</protein>
<dbReference type="STRING" id="1169540.A0A0G4GUT3"/>
<dbReference type="OrthoDB" id="10250282at2759"/>
<dbReference type="Gene3D" id="3.40.710.10">
    <property type="entry name" value="DD-peptidase/beta-lactamase superfamily"/>
    <property type="match status" value="1"/>
</dbReference>
<dbReference type="Pfam" id="PF00144">
    <property type="entry name" value="Beta-lactamase"/>
    <property type="match status" value="1"/>
</dbReference>
<accession>A0A0G4GUT3</accession>
<gene>
    <name evidence="3" type="ORF">Vbra_1274</name>
</gene>
<evidence type="ECO:0000259" key="2">
    <source>
        <dbReference type="Pfam" id="PF00144"/>
    </source>
</evidence>
<dbReference type="InterPro" id="IPR001466">
    <property type="entry name" value="Beta-lactam-related"/>
</dbReference>
<keyword evidence="1" id="KW-0812">Transmembrane</keyword>
<dbReference type="InterPro" id="IPR050789">
    <property type="entry name" value="Diverse_Enzym_Activities"/>
</dbReference>
<sequence>MTKRGVSSSGTTTVCRQRMWRWLGGGAVAVVLTVVVVFLAVWQTRKSWESGDQDGRVDEGDAVRGESLVGSDTLLPQVLEEFVVETQCDSLFDCCDFFPSDNITESAEACIALFNALQKVLDKQVRRNRGKGGGVARVESTDKGILWQSTSGRLYGGADAPDMTLDTLFEIASITKTVTAAVVLKLVEAGRISLRDEVVDLLPDGAVPEGLLTVNGTDGTVNLTVWHLLSHRGGLPDFWDNWNFLEEYDADPNYDWTPQETIAWAAAMDKEFPPQTSIKGNFAYGDTNYVILGLLVEHLTGKALHKVFREAIFDPLDMNSTYMSYKEEPRTDAPLSHRYGYDSEDLHNVTRQAADWASGGLISDVHDTSIFIRGFMEGRIISPDTLANALDAGQAASSFSNAEWIYYGLGTMELQMDWIGLGYVYGHVGYGNSYAFYSQKRKLAVVGTVNNEEGAWTRSVVPILEAVEAFLQRQSPASES</sequence>
<feature type="domain" description="Beta-lactamase-related" evidence="2">
    <location>
        <begin position="160"/>
        <end position="458"/>
    </location>
</feature>
<keyword evidence="4" id="KW-1185">Reference proteome</keyword>
<reference evidence="3 4" key="1">
    <citation type="submission" date="2014-11" db="EMBL/GenBank/DDBJ databases">
        <authorList>
            <person name="Zhu J."/>
            <person name="Qi W."/>
            <person name="Song R."/>
        </authorList>
    </citation>
    <scope>NUCLEOTIDE SEQUENCE [LARGE SCALE GENOMIC DNA]</scope>
</reference>
<organism evidence="3 4">
    <name type="scientific">Vitrella brassicaformis (strain CCMP3155)</name>
    <dbReference type="NCBI Taxonomy" id="1169540"/>
    <lineage>
        <taxon>Eukaryota</taxon>
        <taxon>Sar</taxon>
        <taxon>Alveolata</taxon>
        <taxon>Colpodellida</taxon>
        <taxon>Vitrellaceae</taxon>
        <taxon>Vitrella</taxon>
    </lineage>
</organism>
<dbReference type="PANTHER" id="PTHR43283">
    <property type="entry name" value="BETA-LACTAMASE-RELATED"/>
    <property type="match status" value="1"/>
</dbReference>
<dbReference type="Proteomes" id="UP000041254">
    <property type="component" value="Unassembled WGS sequence"/>
</dbReference>
<evidence type="ECO:0000256" key="1">
    <source>
        <dbReference type="SAM" id="Phobius"/>
    </source>
</evidence>
<dbReference type="VEuPathDB" id="CryptoDB:Vbra_1274"/>
<evidence type="ECO:0000313" key="3">
    <source>
        <dbReference type="EMBL" id="CEM34603.1"/>
    </source>
</evidence>
<dbReference type="InParanoid" id="A0A0G4GUT3"/>
<name>A0A0G4GUT3_VITBC</name>
<dbReference type="EMBL" id="CDMY01000829">
    <property type="protein sequence ID" value="CEM34603.1"/>
    <property type="molecule type" value="Genomic_DNA"/>
</dbReference>
<keyword evidence="1" id="KW-0472">Membrane</keyword>
<dbReference type="PhylomeDB" id="A0A0G4GUT3"/>
<dbReference type="SUPFAM" id="SSF56601">
    <property type="entry name" value="beta-lactamase/transpeptidase-like"/>
    <property type="match status" value="1"/>
</dbReference>
<dbReference type="InterPro" id="IPR012338">
    <property type="entry name" value="Beta-lactam/transpept-like"/>
</dbReference>